<sequence length="104" mass="11950">MLHSAVVKSDRDTTKVSFVYDASSKGKGQRSQNDCLMSGSPLNPKILGVILQFREHDYAFSSNIEGVFLKIGIDEDRDNLRFFWFPDENDSKYLKSLRLECLLR</sequence>
<dbReference type="PANTHER" id="PTHR47331:SF1">
    <property type="entry name" value="GAG-LIKE PROTEIN"/>
    <property type="match status" value="1"/>
</dbReference>
<evidence type="ECO:0000313" key="1">
    <source>
        <dbReference type="EMBL" id="GFU38046.1"/>
    </source>
</evidence>
<dbReference type="PANTHER" id="PTHR47331">
    <property type="entry name" value="PHD-TYPE DOMAIN-CONTAINING PROTEIN"/>
    <property type="match status" value="1"/>
</dbReference>
<evidence type="ECO:0000313" key="2">
    <source>
        <dbReference type="Proteomes" id="UP000887013"/>
    </source>
</evidence>
<dbReference type="GO" id="GO:0003964">
    <property type="term" value="F:RNA-directed DNA polymerase activity"/>
    <property type="evidence" value="ECO:0007669"/>
    <property type="project" value="UniProtKB-KW"/>
</dbReference>
<keyword evidence="1" id="KW-0695">RNA-directed DNA polymerase</keyword>
<accession>A0A8X6QQN7</accession>
<comment type="caution">
    <text evidence="1">The sequence shown here is derived from an EMBL/GenBank/DDBJ whole genome shotgun (WGS) entry which is preliminary data.</text>
</comment>
<protein>
    <submittedName>
        <fullName evidence="1">Reverse transcriptase domain-containing protein</fullName>
    </submittedName>
</protein>
<dbReference type="EMBL" id="BMAW01131133">
    <property type="protein sequence ID" value="GFU38046.1"/>
    <property type="molecule type" value="Genomic_DNA"/>
</dbReference>
<dbReference type="AlphaFoldDB" id="A0A8X6QQN7"/>
<keyword evidence="1" id="KW-0548">Nucleotidyltransferase</keyword>
<dbReference type="Proteomes" id="UP000887013">
    <property type="component" value="Unassembled WGS sequence"/>
</dbReference>
<gene>
    <name evidence="1" type="primary">AVEN_184849_1</name>
    <name evidence="1" type="ORF">NPIL_569531</name>
</gene>
<reference evidence="1" key="1">
    <citation type="submission" date="2020-08" db="EMBL/GenBank/DDBJ databases">
        <title>Multicomponent nature underlies the extraordinary mechanical properties of spider dragline silk.</title>
        <authorList>
            <person name="Kono N."/>
            <person name="Nakamura H."/>
            <person name="Mori M."/>
            <person name="Yoshida Y."/>
            <person name="Ohtoshi R."/>
            <person name="Malay A.D."/>
            <person name="Moran D.A.P."/>
            <person name="Tomita M."/>
            <person name="Numata K."/>
            <person name="Arakawa K."/>
        </authorList>
    </citation>
    <scope>NUCLEOTIDE SEQUENCE</scope>
</reference>
<keyword evidence="2" id="KW-1185">Reference proteome</keyword>
<name>A0A8X6QQN7_NEPPI</name>
<keyword evidence="1" id="KW-0808">Transferase</keyword>
<proteinExistence type="predicted"/>
<organism evidence="1 2">
    <name type="scientific">Nephila pilipes</name>
    <name type="common">Giant wood spider</name>
    <name type="synonym">Nephila maculata</name>
    <dbReference type="NCBI Taxonomy" id="299642"/>
    <lineage>
        <taxon>Eukaryota</taxon>
        <taxon>Metazoa</taxon>
        <taxon>Ecdysozoa</taxon>
        <taxon>Arthropoda</taxon>
        <taxon>Chelicerata</taxon>
        <taxon>Arachnida</taxon>
        <taxon>Araneae</taxon>
        <taxon>Araneomorphae</taxon>
        <taxon>Entelegynae</taxon>
        <taxon>Araneoidea</taxon>
        <taxon>Nephilidae</taxon>
        <taxon>Nephila</taxon>
    </lineage>
</organism>
<dbReference type="OrthoDB" id="8052806at2759"/>